<organism evidence="3 4">
    <name type="scientific">Pseudonocardia charpentierae</name>
    <dbReference type="NCBI Taxonomy" id="3075545"/>
    <lineage>
        <taxon>Bacteria</taxon>
        <taxon>Bacillati</taxon>
        <taxon>Actinomycetota</taxon>
        <taxon>Actinomycetes</taxon>
        <taxon>Pseudonocardiales</taxon>
        <taxon>Pseudonocardiaceae</taxon>
        <taxon>Pseudonocardia</taxon>
    </lineage>
</organism>
<protein>
    <submittedName>
        <fullName evidence="3">Nitroreductase/quinone reductase family protein</fullName>
    </submittedName>
</protein>
<dbReference type="InterPro" id="IPR012349">
    <property type="entry name" value="Split_barrel_FMN-bd"/>
</dbReference>
<comment type="caution">
    <text evidence="3">The sequence shown here is derived from an EMBL/GenBank/DDBJ whole genome shotgun (WGS) entry which is preliminary data.</text>
</comment>
<comment type="similarity">
    <text evidence="1">Belongs to the F420H(2)-dependent quinone reductase family.</text>
</comment>
<dbReference type="Gene3D" id="2.30.110.10">
    <property type="entry name" value="Electron Transport, Fmn-binding Protein, Chain A"/>
    <property type="match status" value="1"/>
</dbReference>
<dbReference type="PANTHER" id="PTHR39428">
    <property type="entry name" value="F420H(2)-DEPENDENT QUINONE REDUCTASE RV1261C"/>
    <property type="match status" value="1"/>
</dbReference>
<gene>
    <name evidence="3" type="ORF">RM445_18685</name>
</gene>
<dbReference type="RefSeq" id="WP_311557923.1">
    <property type="nucleotide sequence ID" value="NZ_JAVREJ010000013.1"/>
</dbReference>
<name>A0ABU2NCH3_9PSEU</name>
<keyword evidence="4" id="KW-1185">Reference proteome</keyword>
<accession>A0ABU2NCH3</accession>
<dbReference type="InterPro" id="IPR004378">
    <property type="entry name" value="F420H2_quin_Rdtase"/>
</dbReference>
<dbReference type="NCBIfam" id="TIGR00026">
    <property type="entry name" value="hi_GC_TIGR00026"/>
    <property type="match status" value="1"/>
</dbReference>
<sequence length="144" mass="16009">MPADLVMKAMNVVHRALIRVAPRRFGHEALGMPVLELTTTGRLSGRPRSVMLTSPVRDGDAIVVVASRGGDDRHPDWLLNLRAEPNVEVALRNGPRRPMTAHVAGAAERERLWKEITALHPRYAAYQRRTSREIPVVLLRLAGS</sequence>
<reference evidence="4" key="1">
    <citation type="submission" date="2023-07" db="EMBL/GenBank/DDBJ databases">
        <title>30 novel species of actinomycetes from the DSMZ collection.</title>
        <authorList>
            <person name="Nouioui I."/>
        </authorList>
    </citation>
    <scope>NUCLEOTIDE SEQUENCE [LARGE SCALE GENOMIC DNA]</scope>
    <source>
        <strain evidence="4">DSM 45834</strain>
    </source>
</reference>
<dbReference type="EMBL" id="JAVREJ010000013">
    <property type="protein sequence ID" value="MDT0351559.1"/>
    <property type="molecule type" value="Genomic_DNA"/>
</dbReference>
<evidence type="ECO:0000313" key="3">
    <source>
        <dbReference type="EMBL" id="MDT0351559.1"/>
    </source>
</evidence>
<evidence type="ECO:0000256" key="2">
    <source>
        <dbReference type="ARBA" id="ARBA00049106"/>
    </source>
</evidence>
<proteinExistence type="inferred from homology"/>
<comment type="catalytic activity">
    <reaction evidence="2">
        <text>oxidized coenzyme F420-(gamma-L-Glu)(n) + a quinol + H(+) = reduced coenzyme F420-(gamma-L-Glu)(n) + a quinone</text>
        <dbReference type="Rhea" id="RHEA:39663"/>
        <dbReference type="Rhea" id="RHEA-COMP:12939"/>
        <dbReference type="Rhea" id="RHEA-COMP:14378"/>
        <dbReference type="ChEBI" id="CHEBI:15378"/>
        <dbReference type="ChEBI" id="CHEBI:24646"/>
        <dbReference type="ChEBI" id="CHEBI:132124"/>
        <dbReference type="ChEBI" id="CHEBI:133980"/>
        <dbReference type="ChEBI" id="CHEBI:139511"/>
    </reaction>
</comment>
<dbReference type="Pfam" id="PF04075">
    <property type="entry name" value="F420H2_quin_red"/>
    <property type="match status" value="1"/>
</dbReference>
<evidence type="ECO:0000313" key="4">
    <source>
        <dbReference type="Proteomes" id="UP001183202"/>
    </source>
</evidence>
<dbReference type="PANTHER" id="PTHR39428:SF1">
    <property type="entry name" value="F420H(2)-DEPENDENT QUINONE REDUCTASE RV1261C"/>
    <property type="match status" value="1"/>
</dbReference>
<evidence type="ECO:0000256" key="1">
    <source>
        <dbReference type="ARBA" id="ARBA00008710"/>
    </source>
</evidence>
<dbReference type="Proteomes" id="UP001183202">
    <property type="component" value="Unassembled WGS sequence"/>
</dbReference>